<dbReference type="InterPro" id="IPR036648">
    <property type="entry name" value="CN_Hdrase_a/SCN_Hdrase_g_sf"/>
</dbReference>
<reference evidence="2 3" key="1">
    <citation type="submission" date="2016-11" db="EMBL/GenBank/DDBJ databases">
        <title>Paenibacillus species isolates.</title>
        <authorList>
            <person name="Beno S.M."/>
        </authorList>
    </citation>
    <scope>NUCLEOTIDE SEQUENCE [LARGE SCALE GENOMIC DNA]</scope>
    <source>
        <strain evidence="2 3">FSL R5-0378</strain>
    </source>
</reference>
<dbReference type="AlphaFoldDB" id="A0A1R1EIN0"/>
<dbReference type="GO" id="GO:0003824">
    <property type="term" value="F:catalytic activity"/>
    <property type="evidence" value="ECO:0007669"/>
    <property type="project" value="InterPro"/>
</dbReference>
<dbReference type="Proteomes" id="UP000187172">
    <property type="component" value="Unassembled WGS sequence"/>
</dbReference>
<dbReference type="STRING" id="297318.BK138_25790"/>
<evidence type="ECO:0000313" key="2">
    <source>
        <dbReference type="EMBL" id="OMF51667.1"/>
    </source>
</evidence>
<organism evidence="2 3">
    <name type="scientific">Paenibacillus rhizosphaerae</name>
    <dbReference type="NCBI Taxonomy" id="297318"/>
    <lineage>
        <taxon>Bacteria</taxon>
        <taxon>Bacillati</taxon>
        <taxon>Bacillota</taxon>
        <taxon>Bacilli</taxon>
        <taxon>Bacillales</taxon>
        <taxon>Paenibacillaceae</taxon>
        <taxon>Paenibacillus</taxon>
    </lineage>
</organism>
<dbReference type="NCBIfam" id="TIGR03793">
    <property type="entry name" value="leader_NHLP"/>
    <property type="match status" value="1"/>
</dbReference>
<dbReference type="InterPro" id="IPR022513">
    <property type="entry name" value="TOMM_pelo"/>
</dbReference>
<evidence type="ECO:0000313" key="3">
    <source>
        <dbReference type="Proteomes" id="UP000187172"/>
    </source>
</evidence>
<reference evidence="1 4" key="2">
    <citation type="submission" date="2020-08" db="EMBL/GenBank/DDBJ databases">
        <title>Genomic Encyclopedia of Type Strains, Phase III (KMG-III): the genomes of soil and plant-associated and newly described type strains.</title>
        <authorList>
            <person name="Whitman W."/>
        </authorList>
    </citation>
    <scope>NUCLEOTIDE SEQUENCE [LARGE SCALE GENOMIC DNA]</scope>
    <source>
        <strain evidence="1 4">CECT 5831</strain>
    </source>
</reference>
<keyword evidence="3" id="KW-1185">Reference proteome</keyword>
<evidence type="ECO:0000313" key="1">
    <source>
        <dbReference type="EMBL" id="MBB3131618.1"/>
    </source>
</evidence>
<dbReference type="SUPFAM" id="SSF56209">
    <property type="entry name" value="Nitrile hydratase alpha chain"/>
    <property type="match status" value="1"/>
</dbReference>
<gene>
    <name evidence="2" type="ORF">BK138_25790</name>
    <name evidence="1" type="ORF">FHS19_006341</name>
</gene>
<dbReference type="EMBL" id="JACHXJ010000007">
    <property type="protein sequence ID" value="MBB3131618.1"/>
    <property type="molecule type" value="Genomic_DNA"/>
</dbReference>
<dbReference type="GO" id="GO:0046914">
    <property type="term" value="F:transition metal ion binding"/>
    <property type="evidence" value="ECO:0007669"/>
    <property type="project" value="InterPro"/>
</dbReference>
<dbReference type="RefSeq" id="WP_076173667.1">
    <property type="nucleotide sequence ID" value="NZ_JACHXJ010000007.1"/>
</dbReference>
<evidence type="ECO:0000313" key="4">
    <source>
        <dbReference type="Proteomes" id="UP000517523"/>
    </source>
</evidence>
<sequence>MTAEAILHNQVIQKAWEDPSFKERLLADPKAAIKEVLGIILPEHIKVKTVEESSNEFYLVLPPSPTETVRAAAAPKYSW</sequence>
<dbReference type="EMBL" id="MRTP01000009">
    <property type="protein sequence ID" value="OMF51667.1"/>
    <property type="molecule type" value="Genomic_DNA"/>
</dbReference>
<accession>A0A1R1EIN0</accession>
<protein>
    <submittedName>
        <fullName evidence="2">NHLP leader peptide family natural product</fullName>
    </submittedName>
</protein>
<name>A0A1R1EIN0_9BACL</name>
<proteinExistence type="predicted"/>
<dbReference type="Proteomes" id="UP000517523">
    <property type="component" value="Unassembled WGS sequence"/>
</dbReference>
<dbReference type="Gene3D" id="3.90.330.10">
    <property type="entry name" value="Nitrile hydratase alpha /Thiocyanate hydrolase gamma"/>
    <property type="match status" value="1"/>
</dbReference>
<comment type="caution">
    <text evidence="2">The sequence shown here is derived from an EMBL/GenBank/DDBJ whole genome shotgun (WGS) entry which is preliminary data.</text>
</comment>